<evidence type="ECO:0000313" key="4">
    <source>
        <dbReference type="Proteomes" id="UP001187192"/>
    </source>
</evidence>
<reference evidence="3" key="1">
    <citation type="submission" date="2023-07" db="EMBL/GenBank/DDBJ databases">
        <title>draft genome sequence of fig (Ficus carica).</title>
        <authorList>
            <person name="Takahashi T."/>
            <person name="Nishimura K."/>
        </authorList>
    </citation>
    <scope>NUCLEOTIDE SEQUENCE</scope>
</reference>
<protein>
    <submittedName>
        <fullName evidence="3">Uncharacterized protein</fullName>
    </submittedName>
</protein>
<dbReference type="InterPro" id="IPR032675">
    <property type="entry name" value="LRR_dom_sf"/>
</dbReference>
<evidence type="ECO:0000256" key="1">
    <source>
        <dbReference type="ARBA" id="ARBA00022614"/>
    </source>
</evidence>
<dbReference type="Gene3D" id="3.80.10.10">
    <property type="entry name" value="Ribonuclease Inhibitor"/>
    <property type="match status" value="1"/>
</dbReference>
<dbReference type="InterPro" id="IPR044974">
    <property type="entry name" value="Disease_R_plants"/>
</dbReference>
<dbReference type="AlphaFoldDB" id="A0AA87ZAX1"/>
<dbReference type="Proteomes" id="UP001187192">
    <property type="component" value="Unassembled WGS sequence"/>
</dbReference>
<dbReference type="EMBL" id="BTGU01008475">
    <property type="protein sequence ID" value="GMN29090.1"/>
    <property type="molecule type" value="Genomic_DNA"/>
</dbReference>
<dbReference type="GO" id="GO:0006952">
    <property type="term" value="P:defense response"/>
    <property type="evidence" value="ECO:0007669"/>
    <property type="project" value="InterPro"/>
</dbReference>
<keyword evidence="2" id="KW-0677">Repeat</keyword>
<dbReference type="InterPro" id="IPR011713">
    <property type="entry name" value="Leu-rich_rpt_3"/>
</dbReference>
<feature type="non-terminal residue" evidence="3">
    <location>
        <position position="1"/>
    </location>
</feature>
<keyword evidence="1" id="KW-0433">Leucine-rich repeat</keyword>
<comment type="caution">
    <text evidence="3">The sequence shown here is derived from an EMBL/GenBank/DDBJ whole genome shotgun (WGS) entry which is preliminary data.</text>
</comment>
<organism evidence="3 4">
    <name type="scientific">Ficus carica</name>
    <name type="common">Common fig</name>
    <dbReference type="NCBI Taxonomy" id="3494"/>
    <lineage>
        <taxon>Eukaryota</taxon>
        <taxon>Viridiplantae</taxon>
        <taxon>Streptophyta</taxon>
        <taxon>Embryophyta</taxon>
        <taxon>Tracheophyta</taxon>
        <taxon>Spermatophyta</taxon>
        <taxon>Magnoliopsida</taxon>
        <taxon>eudicotyledons</taxon>
        <taxon>Gunneridae</taxon>
        <taxon>Pentapetalae</taxon>
        <taxon>rosids</taxon>
        <taxon>fabids</taxon>
        <taxon>Rosales</taxon>
        <taxon>Moraceae</taxon>
        <taxon>Ficeae</taxon>
        <taxon>Ficus</taxon>
    </lineage>
</organism>
<proteinExistence type="predicted"/>
<name>A0AA87ZAX1_FICCA</name>
<dbReference type="Pfam" id="PF07725">
    <property type="entry name" value="LRR_3"/>
    <property type="match status" value="1"/>
</dbReference>
<evidence type="ECO:0000313" key="3">
    <source>
        <dbReference type="EMBL" id="GMN29090.1"/>
    </source>
</evidence>
<dbReference type="PANTHER" id="PTHR11017">
    <property type="entry name" value="LEUCINE-RICH REPEAT-CONTAINING PROTEIN"/>
    <property type="match status" value="1"/>
</dbReference>
<evidence type="ECO:0000256" key="2">
    <source>
        <dbReference type="ARBA" id="ARBA00022737"/>
    </source>
</evidence>
<keyword evidence="4" id="KW-1185">Reference proteome</keyword>
<gene>
    <name evidence="3" type="ORF">TIFTF001_050577</name>
</gene>
<dbReference type="PANTHER" id="PTHR11017:SF271">
    <property type="entry name" value="DISEASE RESISTANCE PROTEIN (TIR-NBS-LRR CLASS) FAMILY"/>
    <property type="match status" value="1"/>
</dbReference>
<sequence length="179" mass="20275">MGTVSKISTSRTHFWCPLLQTTFGFLKKCKKTYLKVAVDRKISGNNRSSDGLGFVPLDEWNSTKPTASKIELGLHRNLTWKFMGLETIEGISLDTSTCNREISLLPTTFSKMRRLRLLKVNGGKLSLPQDHPLAFPCKLKYINWYACPFKSLSTNFIAEMLVALDMRGSRLEKLWEGAP</sequence>
<accession>A0AA87ZAX1</accession>